<protein>
    <recommendedName>
        <fullName evidence="5">Outer membrane protein beta-barrel domain-containing protein</fullName>
    </recommendedName>
</protein>
<name>A0ABN6TUN6_9BURK</name>
<reference evidence="3 4" key="1">
    <citation type="submission" date="2022-11" db="EMBL/GenBank/DDBJ databases">
        <title>Complete Genome Sequences of three Polynucleobacter sp. Subcluster PnecC Strains KF022, KF023, and KF032 Isolated from a Shallow Eutrophic Lake in Japan.</title>
        <authorList>
            <person name="Ogata Y."/>
            <person name="Watanabe K."/>
            <person name="Takemine S."/>
            <person name="Shindo C."/>
            <person name="Kurokawa R."/>
            <person name="Suda W."/>
        </authorList>
    </citation>
    <scope>NUCLEOTIDE SEQUENCE [LARGE SCALE GENOMIC DNA]</scope>
    <source>
        <strain evidence="3 4">KF032</strain>
    </source>
</reference>
<dbReference type="EMBL" id="AP026974">
    <property type="protein sequence ID" value="BDT78975.1"/>
    <property type="molecule type" value="Genomic_DNA"/>
</dbReference>
<keyword evidence="2" id="KW-0732">Signal</keyword>
<dbReference type="Proteomes" id="UP001211204">
    <property type="component" value="Chromosome"/>
</dbReference>
<evidence type="ECO:0008006" key="5">
    <source>
        <dbReference type="Google" id="ProtNLM"/>
    </source>
</evidence>
<dbReference type="RefSeq" id="WP_281746232.1">
    <property type="nucleotide sequence ID" value="NZ_AP026974.1"/>
</dbReference>
<dbReference type="Gene3D" id="2.40.160.20">
    <property type="match status" value="1"/>
</dbReference>
<sequence>MKTVKISALVLAMAGVFATNANAQTAKGNPWEGFYAEAAVGYGVFTPTITSARLGASTPVSTQQNDLGSAKNKLGLGYTFGINDKYTLGIAASYSLGASSTASGTFWPSAAPSQAKWFNYQIKDVWSVTLNPGYAIDKDKLAYAKVGMTGNTMGINGQTANYQTVNFTGYVVGLGYKQLVTKSIYVLGEVNYAGISSKTATIQTANGPLTGNVGGSGVDVMVGLGYKF</sequence>
<evidence type="ECO:0000256" key="1">
    <source>
        <dbReference type="ARBA" id="ARBA00004442"/>
    </source>
</evidence>
<evidence type="ECO:0000313" key="4">
    <source>
        <dbReference type="Proteomes" id="UP001211204"/>
    </source>
</evidence>
<dbReference type="InterPro" id="IPR011250">
    <property type="entry name" value="OMP/PagP_B-barrel"/>
</dbReference>
<feature type="signal peptide" evidence="2">
    <location>
        <begin position="1"/>
        <end position="23"/>
    </location>
</feature>
<proteinExistence type="predicted"/>
<gene>
    <name evidence="3" type="ORF">PKF032_08630</name>
</gene>
<evidence type="ECO:0000256" key="2">
    <source>
        <dbReference type="SAM" id="SignalP"/>
    </source>
</evidence>
<feature type="chain" id="PRO_5045429882" description="Outer membrane protein beta-barrel domain-containing protein" evidence="2">
    <location>
        <begin position="24"/>
        <end position="228"/>
    </location>
</feature>
<keyword evidence="4" id="KW-1185">Reference proteome</keyword>
<comment type="subcellular location">
    <subcellularLocation>
        <location evidence="1">Cell outer membrane</location>
    </subcellularLocation>
</comment>
<organism evidence="3 4">
    <name type="scientific">Polynucleobacter yangtzensis</name>
    <dbReference type="NCBI Taxonomy" id="1743159"/>
    <lineage>
        <taxon>Bacteria</taxon>
        <taxon>Pseudomonadati</taxon>
        <taxon>Pseudomonadota</taxon>
        <taxon>Betaproteobacteria</taxon>
        <taxon>Burkholderiales</taxon>
        <taxon>Burkholderiaceae</taxon>
        <taxon>Polynucleobacter</taxon>
    </lineage>
</organism>
<dbReference type="SUPFAM" id="SSF56925">
    <property type="entry name" value="OMPA-like"/>
    <property type="match status" value="1"/>
</dbReference>
<evidence type="ECO:0000313" key="3">
    <source>
        <dbReference type="EMBL" id="BDT78975.1"/>
    </source>
</evidence>
<accession>A0ABN6TUN6</accession>